<gene>
    <name evidence="2" type="ORF">M9Y10_026826</name>
</gene>
<reference evidence="2 3" key="1">
    <citation type="submission" date="2024-04" db="EMBL/GenBank/DDBJ databases">
        <title>Tritrichomonas musculus Genome.</title>
        <authorList>
            <person name="Alves-Ferreira E."/>
            <person name="Grigg M."/>
            <person name="Lorenzi H."/>
            <person name="Galac M."/>
        </authorList>
    </citation>
    <scope>NUCLEOTIDE SEQUENCE [LARGE SCALE GENOMIC DNA]</scope>
    <source>
        <strain evidence="2 3">EAF2021</strain>
    </source>
</reference>
<dbReference type="InterPro" id="IPR035441">
    <property type="entry name" value="TFIIS/LEDGF_dom_sf"/>
</dbReference>
<evidence type="ECO:0000313" key="3">
    <source>
        <dbReference type="Proteomes" id="UP001470230"/>
    </source>
</evidence>
<dbReference type="Gene3D" id="1.20.930.10">
    <property type="entry name" value="Conserved domain common to transcription factors TFIIS, elongin A, CRSP70"/>
    <property type="match status" value="1"/>
</dbReference>
<proteinExistence type="predicted"/>
<organism evidence="2 3">
    <name type="scientific">Tritrichomonas musculus</name>
    <dbReference type="NCBI Taxonomy" id="1915356"/>
    <lineage>
        <taxon>Eukaryota</taxon>
        <taxon>Metamonada</taxon>
        <taxon>Parabasalia</taxon>
        <taxon>Tritrichomonadida</taxon>
        <taxon>Tritrichomonadidae</taxon>
        <taxon>Tritrichomonas</taxon>
    </lineage>
</organism>
<evidence type="ECO:0000313" key="2">
    <source>
        <dbReference type="EMBL" id="KAK8841874.1"/>
    </source>
</evidence>
<evidence type="ECO:0000256" key="1">
    <source>
        <dbReference type="SAM" id="MobiDB-lite"/>
    </source>
</evidence>
<feature type="region of interest" description="Disordered" evidence="1">
    <location>
        <begin position="1"/>
        <end position="125"/>
    </location>
</feature>
<name>A0ABR2H6L8_9EUKA</name>
<accession>A0ABR2H6L8</accession>
<feature type="compositionally biased region" description="Basic residues" evidence="1">
    <location>
        <begin position="97"/>
        <end position="107"/>
    </location>
</feature>
<dbReference type="EMBL" id="JAPFFF010000040">
    <property type="protein sequence ID" value="KAK8841874.1"/>
    <property type="molecule type" value="Genomic_DNA"/>
</dbReference>
<protein>
    <submittedName>
        <fullName evidence="2">Uncharacterized protein</fullName>
    </submittedName>
</protein>
<feature type="region of interest" description="Disordered" evidence="1">
    <location>
        <begin position="344"/>
        <end position="371"/>
    </location>
</feature>
<sequence>MSDSERELSDSDSEREPVERQIIQRKSDTLRSFSDDDEGIDHAAPNIRNSGLSSSDNDQDFQNKENDNNENINDNENDSPVSDNERKESSEDETEHKSKKKGRKKKGKKDDENENSDEGEKVDKEIEEMVKNASKTKSAKYVEIENPEEYYESKAKGVLKKMSNALKDDYEAYANRRFSFERINYLKILKSELNNKKLAKYLLRANFLNYLAAWISPYESREGDTEPVYPIESFRIDILKLLLKLKLKPEYFEETQDGKKSEIMKILQEMPVVEGSEISKLISQVINKILRILTHADDGKVSSSLIIDKDEAAEIKRNKDSEIPSYYNKNELKLERYAQQIRKTNAADRPRDYLPPPRIINTNIKPPKRRK</sequence>
<dbReference type="Proteomes" id="UP001470230">
    <property type="component" value="Unassembled WGS sequence"/>
</dbReference>
<feature type="compositionally biased region" description="Basic and acidic residues" evidence="1">
    <location>
        <begin position="1"/>
        <end position="19"/>
    </location>
</feature>
<comment type="caution">
    <text evidence="2">The sequence shown here is derived from an EMBL/GenBank/DDBJ whole genome shotgun (WGS) entry which is preliminary data.</text>
</comment>
<keyword evidence="3" id="KW-1185">Reference proteome</keyword>